<proteinExistence type="predicted"/>
<dbReference type="PATRIC" id="fig|1254432.3.peg.8691"/>
<organism evidence="1 2">
    <name type="scientific">Sorangium cellulosum So0157-2</name>
    <dbReference type="NCBI Taxonomy" id="1254432"/>
    <lineage>
        <taxon>Bacteria</taxon>
        <taxon>Pseudomonadati</taxon>
        <taxon>Myxococcota</taxon>
        <taxon>Polyangia</taxon>
        <taxon>Polyangiales</taxon>
        <taxon>Polyangiaceae</taxon>
        <taxon>Sorangium</taxon>
    </lineage>
</organism>
<evidence type="ECO:0000313" key="2">
    <source>
        <dbReference type="Proteomes" id="UP000014803"/>
    </source>
</evidence>
<reference evidence="1 2" key="1">
    <citation type="journal article" date="2013" name="Sci. Rep.">
        <title>Extraordinary expansion of a Sorangium cellulosum genome from an alkaline milieu.</title>
        <authorList>
            <person name="Han K."/>
            <person name="Li Z.F."/>
            <person name="Peng R."/>
            <person name="Zhu L.P."/>
            <person name="Zhou T."/>
            <person name="Wang L.G."/>
            <person name="Li S.G."/>
            <person name="Zhang X.B."/>
            <person name="Hu W."/>
            <person name="Wu Z.H."/>
            <person name="Qin N."/>
            <person name="Li Y.Z."/>
        </authorList>
    </citation>
    <scope>NUCLEOTIDE SEQUENCE [LARGE SCALE GENOMIC DNA]</scope>
    <source>
        <strain evidence="1 2">So0157-2</strain>
    </source>
</reference>
<dbReference type="HOGENOM" id="CLU_1601631_0_0_7"/>
<dbReference type="Proteomes" id="UP000014803">
    <property type="component" value="Chromosome"/>
</dbReference>
<dbReference type="EMBL" id="CP003969">
    <property type="protein sequence ID" value="AGP39844.1"/>
    <property type="molecule type" value="Genomic_DNA"/>
</dbReference>
<gene>
    <name evidence="1" type="ORF">SCE1572_38340</name>
</gene>
<accession>S4Y4U5</accession>
<sequence>MLTGGWARMAVLSVLGAACGGAGVEAGAAGEAGGGGEASAFDLSAAPVGAACDDDVPCVADAVCAEDPGEGEYLSAWPRTCKRLGPPCAEGACGPAEYCRSLTDVEGNPTQGYCSLRARPGAACHILYEDSCVEGYTCARDDGSRSYRCEQAARSVGSRERGARAL</sequence>
<evidence type="ECO:0000313" key="1">
    <source>
        <dbReference type="EMBL" id="AGP39844.1"/>
    </source>
</evidence>
<dbReference type="AlphaFoldDB" id="S4Y4U5"/>
<protein>
    <submittedName>
        <fullName evidence="1">Uncharacterized protein</fullName>
    </submittedName>
</protein>
<name>S4Y4U5_SORCE</name>
<dbReference type="KEGG" id="scu:SCE1572_38340"/>